<sequence length="213" mass="22743">MYPRINTGAPGVLQVPSSGNANAYYPTVGMQGSPGFSQHEPASGYSNGPAASGGSPTSQNFPLLRVQIADQYRTLPPVMVSPGLDNIQQSSFSYNFDYERRVEAEVNAATKKSSAAGDDQNTSSSQGAASVQVEDPWTSEVLKYTEIGFSREEVCMALAALGTSADKDDEFMDFCKNYRELRSMGFPKATVAGALLVHKNDFEAATEACLAAQ</sequence>
<dbReference type="Gene3D" id="1.20.120.1920">
    <property type="entry name" value="UBAP1 SOUBA domain"/>
    <property type="match status" value="1"/>
</dbReference>
<evidence type="ECO:0000256" key="1">
    <source>
        <dbReference type="SAM" id="MobiDB-lite"/>
    </source>
</evidence>
<feature type="region of interest" description="Disordered" evidence="1">
    <location>
        <begin position="109"/>
        <end position="132"/>
    </location>
</feature>
<feature type="region of interest" description="Disordered" evidence="1">
    <location>
        <begin position="32"/>
        <end position="59"/>
    </location>
</feature>
<gene>
    <name evidence="3" type="ORF">WJX75_001866</name>
</gene>
<dbReference type="EMBL" id="JALJOT010000002">
    <property type="protein sequence ID" value="KAK9917207.1"/>
    <property type="molecule type" value="Genomic_DNA"/>
</dbReference>
<reference evidence="3 4" key="1">
    <citation type="journal article" date="2024" name="Nat. Commun.">
        <title>Phylogenomics reveals the evolutionary origins of lichenization in chlorophyte algae.</title>
        <authorList>
            <person name="Puginier C."/>
            <person name="Libourel C."/>
            <person name="Otte J."/>
            <person name="Skaloud P."/>
            <person name="Haon M."/>
            <person name="Grisel S."/>
            <person name="Petersen M."/>
            <person name="Berrin J.G."/>
            <person name="Delaux P.M."/>
            <person name="Dal Grande F."/>
            <person name="Keller J."/>
        </authorList>
    </citation>
    <scope>NUCLEOTIDE SEQUENCE [LARGE SCALE GENOMIC DNA]</scope>
    <source>
        <strain evidence="3 4">SAG 216-7</strain>
    </source>
</reference>
<feature type="compositionally biased region" description="Polar residues" evidence="1">
    <location>
        <begin position="119"/>
        <end position="129"/>
    </location>
</feature>
<dbReference type="InterPro" id="IPR009060">
    <property type="entry name" value="UBA-like_sf"/>
</dbReference>
<dbReference type="SUPFAM" id="SSF46934">
    <property type="entry name" value="UBA-like"/>
    <property type="match status" value="1"/>
</dbReference>
<evidence type="ECO:0000259" key="2">
    <source>
        <dbReference type="PROSITE" id="PS50030"/>
    </source>
</evidence>
<accession>A0ABR2YZW7</accession>
<evidence type="ECO:0000313" key="4">
    <source>
        <dbReference type="Proteomes" id="UP001491310"/>
    </source>
</evidence>
<dbReference type="PANTHER" id="PTHR15960:SF5">
    <property type="entry name" value="LD44032P"/>
    <property type="match status" value="1"/>
</dbReference>
<dbReference type="Proteomes" id="UP001491310">
    <property type="component" value="Unassembled WGS sequence"/>
</dbReference>
<organism evidence="3 4">
    <name type="scientific">Coccomyxa subellipsoidea</name>
    <dbReference type="NCBI Taxonomy" id="248742"/>
    <lineage>
        <taxon>Eukaryota</taxon>
        <taxon>Viridiplantae</taxon>
        <taxon>Chlorophyta</taxon>
        <taxon>core chlorophytes</taxon>
        <taxon>Trebouxiophyceae</taxon>
        <taxon>Trebouxiophyceae incertae sedis</taxon>
        <taxon>Coccomyxaceae</taxon>
        <taxon>Coccomyxa</taxon>
    </lineage>
</organism>
<proteinExistence type="predicted"/>
<dbReference type="InterPro" id="IPR015940">
    <property type="entry name" value="UBA"/>
</dbReference>
<dbReference type="PROSITE" id="PS50030">
    <property type="entry name" value="UBA"/>
    <property type="match status" value="1"/>
</dbReference>
<feature type="domain" description="UBA" evidence="2">
    <location>
        <begin position="166"/>
        <end position="212"/>
    </location>
</feature>
<protein>
    <recommendedName>
        <fullName evidence="2">UBA domain-containing protein</fullName>
    </recommendedName>
</protein>
<keyword evidence="4" id="KW-1185">Reference proteome</keyword>
<dbReference type="InterPro" id="IPR042575">
    <property type="entry name" value="UBAP1_C"/>
</dbReference>
<dbReference type="InterPro" id="IPR038870">
    <property type="entry name" value="UBAP1"/>
</dbReference>
<dbReference type="PANTHER" id="PTHR15960">
    <property type="entry name" value="LD44032P"/>
    <property type="match status" value="1"/>
</dbReference>
<evidence type="ECO:0000313" key="3">
    <source>
        <dbReference type="EMBL" id="KAK9917207.1"/>
    </source>
</evidence>
<name>A0ABR2YZW7_9CHLO</name>
<comment type="caution">
    <text evidence="3">The sequence shown here is derived from an EMBL/GenBank/DDBJ whole genome shotgun (WGS) entry which is preliminary data.</text>
</comment>